<proteinExistence type="predicted"/>
<dbReference type="Pfam" id="PF15054">
    <property type="entry name" value="DUF4535"/>
    <property type="match status" value="1"/>
</dbReference>
<organism evidence="2 3">
    <name type="scientific">Triticum turgidum subsp. durum</name>
    <name type="common">Durum wheat</name>
    <name type="synonym">Triticum durum</name>
    <dbReference type="NCBI Taxonomy" id="4567"/>
    <lineage>
        <taxon>Eukaryota</taxon>
        <taxon>Viridiplantae</taxon>
        <taxon>Streptophyta</taxon>
        <taxon>Embryophyta</taxon>
        <taxon>Tracheophyta</taxon>
        <taxon>Spermatophyta</taxon>
        <taxon>Magnoliopsida</taxon>
        <taxon>Liliopsida</taxon>
        <taxon>Poales</taxon>
        <taxon>Poaceae</taxon>
        <taxon>BOP clade</taxon>
        <taxon>Pooideae</taxon>
        <taxon>Triticodae</taxon>
        <taxon>Triticeae</taxon>
        <taxon>Triticinae</taxon>
        <taxon>Triticum</taxon>
    </lineage>
</organism>
<feature type="compositionally biased region" description="Pro residues" evidence="1">
    <location>
        <begin position="64"/>
        <end position="79"/>
    </location>
</feature>
<feature type="region of interest" description="Disordered" evidence="1">
    <location>
        <begin position="1"/>
        <end position="82"/>
    </location>
</feature>
<name>A0A9R0QL55_TRITD</name>
<dbReference type="InterPro" id="IPR027854">
    <property type="entry name" value="STMP1"/>
</dbReference>
<dbReference type="Proteomes" id="UP000324705">
    <property type="component" value="Chromosome 1B"/>
</dbReference>
<evidence type="ECO:0000313" key="2">
    <source>
        <dbReference type="EMBL" id="VAH13207.1"/>
    </source>
</evidence>
<accession>A0A9R0QL55</accession>
<feature type="compositionally biased region" description="Low complexity" evidence="1">
    <location>
        <begin position="44"/>
        <end position="53"/>
    </location>
</feature>
<feature type="compositionally biased region" description="Low complexity" evidence="1">
    <location>
        <begin position="15"/>
        <end position="26"/>
    </location>
</feature>
<dbReference type="PANTHER" id="PTHR33528">
    <property type="entry name" value="OS07G0239500 PROTEIN"/>
    <property type="match status" value="1"/>
</dbReference>
<evidence type="ECO:0000256" key="1">
    <source>
        <dbReference type="SAM" id="MobiDB-lite"/>
    </source>
</evidence>
<keyword evidence="3" id="KW-1185">Reference proteome</keyword>
<dbReference type="Gramene" id="TRITD1Bv1G018400.3">
    <property type="protein sequence ID" value="TRITD1Bv1G018400.3"/>
    <property type="gene ID" value="TRITD1Bv1G018400"/>
</dbReference>
<dbReference type="EMBL" id="LT934112">
    <property type="protein sequence ID" value="VAH13207.1"/>
    <property type="molecule type" value="Genomic_DNA"/>
</dbReference>
<gene>
    <name evidence="2" type="ORF">TRITD_1Bv1G018400</name>
</gene>
<evidence type="ECO:0000313" key="3">
    <source>
        <dbReference type="Proteomes" id="UP000324705"/>
    </source>
</evidence>
<protein>
    <submittedName>
        <fullName evidence="2">Uncharacterized protein</fullName>
    </submittedName>
</protein>
<dbReference type="AlphaFoldDB" id="A0A9R0QL55"/>
<dbReference type="PANTHER" id="PTHR33528:SF17">
    <property type="entry name" value="TRANSMEMBRANE PROTEIN"/>
    <property type="match status" value="1"/>
</dbReference>
<reference evidence="2 3" key="1">
    <citation type="submission" date="2017-09" db="EMBL/GenBank/DDBJ databases">
        <authorList>
            <consortium name="International Durum Wheat Genome Sequencing Consortium (IDWGSC)"/>
            <person name="Milanesi L."/>
        </authorList>
    </citation>
    <scope>NUCLEOTIDE SEQUENCE [LARGE SCALE GENOMIC DNA]</scope>
    <source>
        <strain evidence="3">cv. Svevo</strain>
    </source>
</reference>
<sequence length="139" mass="14467">MRKSQSGHIPAQNGTSSSWTASPATPSGGGHNKSERKPKPTKPKPQSFQSPSSAIASGASDLLPSPPPSSNPSPPPPVLAPMGFIQSTFSLLVGAAGGIYIAQNYDVPNIKNYMQGLMGKAKELDHAYKKPEDGSKNKA</sequence>